<dbReference type="RefSeq" id="WP_258524426.1">
    <property type="nucleotide sequence ID" value="NZ_CP010586.1"/>
</dbReference>
<dbReference type="Proteomes" id="UP000036410">
    <property type="component" value="Chromosome"/>
</dbReference>
<dbReference type="InterPro" id="IPR002881">
    <property type="entry name" value="DUF58"/>
</dbReference>
<dbReference type="EMBL" id="CP010586">
    <property type="protein sequence ID" value="AKP75274.1"/>
    <property type="molecule type" value="Genomic_DNA"/>
</dbReference>
<accession>A0A806TBN7</accession>
<keyword evidence="1" id="KW-0472">Membrane</keyword>
<feature type="domain" description="DUF58" evidence="2">
    <location>
        <begin position="200"/>
        <end position="329"/>
    </location>
</feature>
<evidence type="ECO:0000259" key="2">
    <source>
        <dbReference type="Pfam" id="PF01882"/>
    </source>
</evidence>
<sequence>MKQYIKVIWNKGRDWFVLFCIFTATFSYAMFQGGFVSWFLFYSFLPFGLYAVAVLLYPLKKWNVARDVKLQPRFAGDHLSYDIHITRSSAFPVYMAAVKEESNLLDQEERTIYPLFQRNAVIPYERSFVERGEYEFFTISIEISDLLGIVKKKAYFLLQQRFIVYPQIHKIDIPFLLAGIEEGKNEVSTGNQSTTLVTGIREYQPGDRLGSIDWKATARKATLISKEFGHYHERSIIIIADVMGPLYFEERMSFLASMLIYEETKRKKVDFLLAGDALFSQKTSEQREADNLLHHLVRAQPISNRAFETEFQNIAIQKQHSFMVIVSQVTGTLIGQIQSKLSPHAKASLIVVKNEGAGLSEEETVIVNGIQSSALTIEVVHIDLPLSLKEVRAEISE</sequence>
<reference evidence="3 4" key="1">
    <citation type="submission" date="2015-01" db="EMBL/GenBank/DDBJ databases">
        <title>Genome sequence of bacillus megaterium Q3.</title>
        <authorList>
            <person name="Wang Y."/>
            <person name="Luo K."/>
            <person name="Bai L."/>
            <person name="Luo F."/>
        </authorList>
    </citation>
    <scope>NUCLEOTIDE SEQUENCE [LARGE SCALE GENOMIC DNA]</scope>
    <source>
        <strain evidence="3 4">Q3</strain>
    </source>
</reference>
<evidence type="ECO:0000313" key="4">
    <source>
        <dbReference type="Proteomes" id="UP000036410"/>
    </source>
</evidence>
<dbReference type="PANTHER" id="PTHR34351">
    <property type="entry name" value="SLR1927 PROTEIN-RELATED"/>
    <property type="match status" value="1"/>
</dbReference>
<gene>
    <name evidence="3" type="ORF">AS52_00253</name>
</gene>
<protein>
    <recommendedName>
        <fullName evidence="2">DUF58 domain-containing protein</fullName>
    </recommendedName>
</protein>
<dbReference type="Pfam" id="PF01882">
    <property type="entry name" value="DUF58"/>
    <property type="match status" value="1"/>
</dbReference>
<dbReference type="PANTHER" id="PTHR34351:SF2">
    <property type="entry name" value="DUF58 DOMAIN-CONTAINING PROTEIN"/>
    <property type="match status" value="1"/>
</dbReference>
<keyword evidence="1" id="KW-0812">Transmembrane</keyword>
<dbReference type="AlphaFoldDB" id="A0A806TBN7"/>
<feature type="transmembrane region" description="Helical" evidence="1">
    <location>
        <begin position="12"/>
        <end position="31"/>
    </location>
</feature>
<feature type="transmembrane region" description="Helical" evidence="1">
    <location>
        <begin position="37"/>
        <end position="59"/>
    </location>
</feature>
<proteinExistence type="predicted"/>
<evidence type="ECO:0000256" key="1">
    <source>
        <dbReference type="SAM" id="Phobius"/>
    </source>
</evidence>
<name>A0A806TBN7_PRIMG</name>
<keyword evidence="1" id="KW-1133">Transmembrane helix</keyword>
<evidence type="ECO:0000313" key="3">
    <source>
        <dbReference type="EMBL" id="AKP75274.1"/>
    </source>
</evidence>
<organism evidence="3 4">
    <name type="scientific">Priestia megaterium Q3</name>
    <dbReference type="NCBI Taxonomy" id="1452722"/>
    <lineage>
        <taxon>Bacteria</taxon>
        <taxon>Bacillati</taxon>
        <taxon>Bacillota</taxon>
        <taxon>Bacilli</taxon>
        <taxon>Bacillales</taxon>
        <taxon>Bacillaceae</taxon>
        <taxon>Priestia</taxon>
    </lineage>
</organism>